<evidence type="ECO:0000256" key="2">
    <source>
        <dbReference type="ARBA" id="ARBA00004496"/>
    </source>
</evidence>
<evidence type="ECO:0000256" key="8">
    <source>
        <dbReference type="ARBA" id="ARBA00022801"/>
    </source>
</evidence>
<reference evidence="12 13" key="2">
    <citation type="submission" date="2016-12" db="EMBL/GenBank/DDBJ databases">
        <title>Genome sequencing and description of Paenibacillus sp. nov. from high altitude lake in the Indian Trans- Himalayas.</title>
        <authorList>
            <person name="Kiran S."/>
            <person name="Swarnkar M.K."/>
            <person name="Rana A."/>
            <person name="Tewari R."/>
            <person name="Gulati A."/>
        </authorList>
    </citation>
    <scope>NUCLEOTIDE SEQUENCE [LARGE SCALE GENOMIC DNA]</scope>
    <source>
        <strain evidence="12 13">IHBB 9951</strain>
    </source>
</reference>
<dbReference type="PRINTS" id="PR00793">
    <property type="entry name" value="PROAMNOPTASE"/>
</dbReference>
<feature type="domain" description="AB hydrolase-1" evidence="10">
    <location>
        <begin position="20"/>
        <end position="281"/>
    </location>
</feature>
<dbReference type="InterPro" id="IPR002410">
    <property type="entry name" value="Peptidase_S33"/>
</dbReference>
<dbReference type="PANTHER" id="PTHR43722:SF1">
    <property type="entry name" value="PROLINE IMINOPEPTIDASE"/>
    <property type="match status" value="1"/>
</dbReference>
<evidence type="ECO:0000256" key="6">
    <source>
        <dbReference type="ARBA" id="ARBA00022490"/>
    </source>
</evidence>
<keyword evidence="7" id="KW-0645">Protease</keyword>
<dbReference type="SUPFAM" id="SSF53474">
    <property type="entry name" value="alpha/beta-Hydrolases"/>
    <property type="match status" value="1"/>
</dbReference>
<evidence type="ECO:0000256" key="3">
    <source>
        <dbReference type="ARBA" id="ARBA00010088"/>
    </source>
</evidence>
<comment type="similarity">
    <text evidence="3">Belongs to the peptidase S33 family.</text>
</comment>
<dbReference type="EMBL" id="CP016809">
    <property type="protein sequence ID" value="ANY76693.1"/>
    <property type="molecule type" value="Genomic_DNA"/>
</dbReference>
<proteinExistence type="inferred from homology"/>
<evidence type="ECO:0000256" key="4">
    <source>
        <dbReference type="ARBA" id="ARBA00012568"/>
    </source>
</evidence>
<dbReference type="InterPro" id="IPR000073">
    <property type="entry name" value="AB_hydrolase_1"/>
</dbReference>
<dbReference type="PANTHER" id="PTHR43722">
    <property type="entry name" value="PROLINE IMINOPEPTIDASE"/>
    <property type="match status" value="1"/>
</dbReference>
<keyword evidence="13" id="KW-1185">Reference proteome</keyword>
<evidence type="ECO:0000256" key="5">
    <source>
        <dbReference type="ARBA" id="ARBA00022438"/>
    </source>
</evidence>
<dbReference type="KEGG" id="pib:BBD41_23530"/>
<dbReference type="Proteomes" id="UP000189059">
    <property type="component" value="Unassembled WGS sequence"/>
</dbReference>
<comment type="catalytic activity">
    <reaction evidence="1">
        <text>Release of N-terminal proline from a peptide.</text>
        <dbReference type="EC" id="3.4.11.5"/>
    </reaction>
</comment>
<reference evidence="11" key="1">
    <citation type="submission" date="2016-08" db="EMBL/GenBank/DDBJ databases">
        <title>Complete Genome Seqeunce of Paenibacillus sp. nov. IHBB 9852 from high altitute lake of Indian trans-Himalayas.</title>
        <authorList>
            <person name="Kiran S."/>
            <person name="Swarnkar M.K."/>
            <person name="Rana A."/>
            <person name="Tewari R."/>
            <person name="Gulati A."/>
        </authorList>
    </citation>
    <scope>NUCLEOTIDE SEQUENCE [LARGE SCALE GENOMIC DNA]</scope>
    <source>
        <strain evidence="11">IHBB 9852</strain>
    </source>
</reference>
<gene>
    <name evidence="12" type="ORF">BBD40_12030</name>
    <name evidence="11" type="ORF">BBD41_23530</name>
</gene>
<name>A0A1B2E9N0_9BACL</name>
<keyword evidence="5" id="KW-0031">Aminopeptidase</keyword>
<dbReference type="GO" id="GO:0004177">
    <property type="term" value="F:aminopeptidase activity"/>
    <property type="evidence" value="ECO:0007669"/>
    <property type="project" value="UniProtKB-KW"/>
</dbReference>
<evidence type="ECO:0000313" key="11">
    <source>
        <dbReference type="EMBL" id="ANY76693.1"/>
    </source>
</evidence>
<comment type="subcellular location">
    <subcellularLocation>
        <location evidence="2">Cytoplasm</location>
    </subcellularLocation>
</comment>
<dbReference type="Gene3D" id="3.40.50.1820">
    <property type="entry name" value="alpha/beta hydrolase"/>
    <property type="match status" value="1"/>
</dbReference>
<evidence type="ECO:0000256" key="9">
    <source>
        <dbReference type="ARBA" id="ARBA00029605"/>
    </source>
</evidence>
<accession>A0A1B2E9N0</accession>
<evidence type="ECO:0000313" key="13">
    <source>
        <dbReference type="Proteomes" id="UP000189059"/>
    </source>
</evidence>
<dbReference type="EMBL" id="MRVI01000001">
    <property type="protein sequence ID" value="OOC64303.1"/>
    <property type="molecule type" value="Genomic_DNA"/>
</dbReference>
<evidence type="ECO:0000313" key="12">
    <source>
        <dbReference type="EMBL" id="OOC64303.1"/>
    </source>
</evidence>
<keyword evidence="8" id="KW-0378">Hydrolase</keyword>
<dbReference type="AlphaFoldDB" id="A0A1B2E9N0"/>
<evidence type="ECO:0000256" key="1">
    <source>
        <dbReference type="ARBA" id="ARBA00001585"/>
    </source>
</evidence>
<evidence type="ECO:0000256" key="7">
    <source>
        <dbReference type="ARBA" id="ARBA00022670"/>
    </source>
</evidence>
<dbReference type="InterPro" id="IPR005944">
    <property type="entry name" value="Pro_iminopeptidase"/>
</dbReference>
<protein>
    <recommendedName>
        <fullName evidence="4">prolyl aminopeptidase</fullName>
        <ecNumber evidence="4">3.4.11.5</ecNumber>
    </recommendedName>
    <alternativeName>
        <fullName evidence="9">Prolyl aminopeptidase</fullName>
    </alternativeName>
</protein>
<dbReference type="Pfam" id="PF00561">
    <property type="entry name" value="Abhydrolase_1"/>
    <property type="match status" value="1"/>
</dbReference>
<dbReference type="InterPro" id="IPR029058">
    <property type="entry name" value="AB_hydrolase_fold"/>
</dbReference>
<keyword evidence="6" id="KW-0963">Cytoplasm</keyword>
<evidence type="ECO:0000259" key="10">
    <source>
        <dbReference type="Pfam" id="PF00561"/>
    </source>
</evidence>
<dbReference type="GO" id="GO:0006508">
    <property type="term" value="P:proteolysis"/>
    <property type="evidence" value="ECO:0007669"/>
    <property type="project" value="UniProtKB-KW"/>
</dbReference>
<dbReference type="GO" id="GO:0005737">
    <property type="term" value="C:cytoplasm"/>
    <property type="evidence" value="ECO:0007669"/>
    <property type="project" value="UniProtKB-SubCell"/>
</dbReference>
<dbReference type="EC" id="3.4.11.5" evidence="4"/>
<sequence>MAVRGTRLYVEMSGGSKDAALLYLHGGPGASCIDFCWHQAGVLSAHMMVVALDQRGVLRSDPIPEEETFGLEDIIKDCEALRVKLGIAKWTLLGHSFGAIVAFKYAVHYPQSVNKIIFETPCFDARASMRSLIAKAHEIYQALEHPEGVVLCNSYLSCSHTPLELWQAWGRIGQGLGSKRDNIYFHGMDPDCYNSKIDRQITDAGMWAKNRVHAAKLEAEGKFLESLIPELFKLSQPSLLIAGRFDPVCCETQQQAYVETVKGGHMVVFEGSGHFPRLEEPERYAQEVIQFVLNSQI</sequence>
<organism evidence="11">
    <name type="scientific">Paenibacillus ihbetae</name>
    <dbReference type="NCBI Taxonomy" id="1870820"/>
    <lineage>
        <taxon>Bacteria</taxon>
        <taxon>Bacillati</taxon>
        <taxon>Bacillota</taxon>
        <taxon>Bacilli</taxon>
        <taxon>Bacillales</taxon>
        <taxon>Paenibacillaceae</taxon>
        <taxon>Paenibacillus</taxon>
    </lineage>
</organism>